<dbReference type="EC" id="3.1.26.4" evidence="4"/>
<dbReference type="Gene3D" id="3.40.50.12690">
    <property type="match status" value="1"/>
</dbReference>
<feature type="compositionally biased region" description="Basic and acidic residues" evidence="12">
    <location>
        <begin position="516"/>
        <end position="536"/>
    </location>
</feature>
<dbReference type="PANTHER" id="PTHR34031:SF1">
    <property type="entry name" value="CENTROSOMAL PROTEIN OF 162 KDA"/>
    <property type="match status" value="1"/>
</dbReference>
<comment type="similarity">
    <text evidence="2">Belongs to the CEP162 family.</text>
</comment>
<dbReference type="InterPro" id="IPR000477">
    <property type="entry name" value="RT_dom"/>
</dbReference>
<evidence type="ECO:0000256" key="8">
    <source>
        <dbReference type="ARBA" id="ARBA00022794"/>
    </source>
</evidence>
<keyword evidence="8" id="KW-0970">Cilium biogenesis/degradation</keyword>
<evidence type="ECO:0000313" key="14">
    <source>
        <dbReference type="EMBL" id="CAJ0950935.1"/>
    </source>
</evidence>
<dbReference type="Gene3D" id="3.10.10.10">
    <property type="entry name" value="HIV Type 1 Reverse Transcriptase, subunit A, domain 1"/>
    <property type="match status" value="1"/>
</dbReference>
<dbReference type="Pfam" id="PF00078">
    <property type="entry name" value="RVT_1"/>
    <property type="match status" value="1"/>
</dbReference>
<feature type="region of interest" description="Disordered" evidence="12">
    <location>
        <begin position="516"/>
        <end position="553"/>
    </location>
</feature>
<evidence type="ECO:0000256" key="11">
    <source>
        <dbReference type="SAM" id="Coils"/>
    </source>
</evidence>
<evidence type="ECO:0000259" key="13">
    <source>
        <dbReference type="Pfam" id="PF00078"/>
    </source>
</evidence>
<evidence type="ECO:0000256" key="4">
    <source>
        <dbReference type="ARBA" id="ARBA00012180"/>
    </source>
</evidence>
<evidence type="ECO:0000256" key="12">
    <source>
        <dbReference type="SAM" id="MobiDB-lite"/>
    </source>
</evidence>
<feature type="compositionally biased region" description="Low complexity" evidence="12">
    <location>
        <begin position="357"/>
        <end position="367"/>
    </location>
</feature>
<feature type="compositionally biased region" description="Basic and acidic residues" evidence="12">
    <location>
        <begin position="1"/>
        <end position="25"/>
    </location>
</feature>
<name>A0ABN9LY60_9NEOB</name>
<evidence type="ECO:0000256" key="1">
    <source>
        <dbReference type="ARBA" id="ARBA00004114"/>
    </source>
</evidence>
<protein>
    <recommendedName>
        <fullName evidence="5">Centrosomal protein of 162 kDa</fullName>
        <ecNumber evidence="4">3.1.26.4</ecNumber>
    </recommendedName>
</protein>
<keyword evidence="7" id="KW-0493">Microtubule</keyword>
<evidence type="ECO:0000256" key="3">
    <source>
        <dbReference type="ARBA" id="ARBA00010879"/>
    </source>
</evidence>
<evidence type="ECO:0000313" key="15">
    <source>
        <dbReference type="Proteomes" id="UP001176940"/>
    </source>
</evidence>
<dbReference type="InterPro" id="IPR043128">
    <property type="entry name" value="Rev_trsase/Diguanyl_cyclase"/>
</dbReference>
<dbReference type="CDD" id="cd01647">
    <property type="entry name" value="RT_LTR"/>
    <property type="match status" value="1"/>
</dbReference>
<feature type="compositionally biased region" description="Polar residues" evidence="12">
    <location>
        <begin position="632"/>
        <end position="641"/>
    </location>
</feature>
<feature type="compositionally biased region" description="Low complexity" evidence="12">
    <location>
        <begin position="380"/>
        <end position="390"/>
    </location>
</feature>
<feature type="region of interest" description="Disordered" evidence="12">
    <location>
        <begin position="341"/>
        <end position="402"/>
    </location>
</feature>
<dbReference type="Proteomes" id="UP001176940">
    <property type="component" value="Unassembled WGS sequence"/>
</dbReference>
<feature type="region of interest" description="Disordered" evidence="12">
    <location>
        <begin position="590"/>
        <end position="649"/>
    </location>
</feature>
<keyword evidence="15" id="KW-1185">Reference proteome</keyword>
<evidence type="ECO:0000256" key="5">
    <source>
        <dbReference type="ARBA" id="ARBA00021406"/>
    </source>
</evidence>
<feature type="coiled-coil region" evidence="11">
    <location>
        <begin position="944"/>
        <end position="971"/>
    </location>
</feature>
<comment type="caution">
    <text evidence="14">The sequence shown here is derived from an EMBL/GenBank/DDBJ whole genome shotgun (WGS) entry which is preliminary data.</text>
</comment>
<evidence type="ECO:0000256" key="10">
    <source>
        <dbReference type="ARBA" id="ARBA00023212"/>
    </source>
</evidence>
<dbReference type="Gene3D" id="3.30.70.270">
    <property type="match status" value="1"/>
</dbReference>
<organism evidence="14 15">
    <name type="scientific">Ranitomeya imitator</name>
    <name type="common">mimic poison frog</name>
    <dbReference type="NCBI Taxonomy" id="111125"/>
    <lineage>
        <taxon>Eukaryota</taxon>
        <taxon>Metazoa</taxon>
        <taxon>Chordata</taxon>
        <taxon>Craniata</taxon>
        <taxon>Vertebrata</taxon>
        <taxon>Euteleostomi</taxon>
        <taxon>Amphibia</taxon>
        <taxon>Batrachia</taxon>
        <taxon>Anura</taxon>
        <taxon>Neobatrachia</taxon>
        <taxon>Hyloidea</taxon>
        <taxon>Dendrobatidae</taxon>
        <taxon>Dendrobatinae</taxon>
        <taxon>Ranitomeya</taxon>
    </lineage>
</organism>
<feature type="region of interest" description="Disordered" evidence="12">
    <location>
        <begin position="1"/>
        <end position="28"/>
    </location>
</feature>
<evidence type="ECO:0000256" key="7">
    <source>
        <dbReference type="ARBA" id="ARBA00022701"/>
    </source>
</evidence>
<feature type="domain" description="Reverse transcriptase" evidence="13">
    <location>
        <begin position="211"/>
        <end position="316"/>
    </location>
</feature>
<keyword evidence="10" id="KW-0206">Cytoskeleton</keyword>
<feature type="coiled-coil region" evidence="11">
    <location>
        <begin position="659"/>
        <end position="700"/>
    </location>
</feature>
<comment type="similarity">
    <text evidence="3">Belongs to the beta type-B retroviral polymerase family. HERV class-II K(HML-2) pol subfamily.</text>
</comment>
<dbReference type="PANTHER" id="PTHR34031">
    <property type="entry name" value="CENTROSOMAL PROTEIN OF 162 KDA"/>
    <property type="match status" value="1"/>
</dbReference>
<accession>A0ABN9LY60</accession>
<dbReference type="SUPFAM" id="SSF56672">
    <property type="entry name" value="DNA/RNA polymerases"/>
    <property type="match status" value="1"/>
</dbReference>
<dbReference type="EMBL" id="CAUEEQ010032472">
    <property type="protein sequence ID" value="CAJ0950935.1"/>
    <property type="molecule type" value="Genomic_DNA"/>
</dbReference>
<evidence type="ECO:0000256" key="6">
    <source>
        <dbReference type="ARBA" id="ARBA00022490"/>
    </source>
</evidence>
<sequence>MPAHTHRDPAGPRTDPRQARTDPARTHRQAKCPIDLHWYRVSAISDIFWLSADPIRYRYFWISEVTAEYRNKLLKTIASEKLPGTTPVGLPAIRQRHQFDLHAAAVHGPSAFFLAAKLRMKGTVSLLKTWVMLHAWEEKIKKMEPSVRRSIKIPLYQKKKWQQIRQEIVEQETLLHGYHAGGDRRGHFVIKLDNGGQVVYGLLFSVFLQALKYGASWFTKIDLRGAYNLVRIKQGDEWKTAFNTPEGHFEYLVMPFGLSNAQSVFQSFMHDIFREYLDKFLIVYLDDILVFSDDWESHVKQENERLYNQVKDLQVKNKQNEQQMFQENEALRAELISLRAAASPSPEPPPLHRQSRRLSIARAAASPSPEPPPLHRQSRRLSIARAAASPSPEPPPLHRQSRRLSIARAAASPSPEPPPRPYLLPLPHYPIECAMIKDVTDRIPKLFSSKDVHPFLLIHVGTNDTARKDLPTICKDFEELGKKVKELDAQRRTTPQETWETHIRQKTRYTHQEGVKLEEEGTGRKTLDSNKDDPGKHTLKGGKNISKTIHSEEIGTKQNPLNCMLANARSLTNKMEELEAEISTGVSLSDLSRRRSRDKKRTSSYEFRRRWTGPRRPSDPDRNGTAPGEKVNSITPRNQYADNELDHNTRSHNDLATELRAVQKRENSLLEDIARYKKDKQSLEVDLLQMKKERDLLRGQLANISDDKSYEIKIMEETYKKDIARLNKRLQWFAENQDILDKDAGRLKDAYEQIENLKTQCERRPAEKQSTAVTSPLCFPAAVLTQCRKAQRRGTDSGSGTFVATTVRSVTFQRYPYDIAVSDTQQRSGTLLRIVRRSRSFGTFFHRWISRCHRWIVSQCGKQTARDRHRNVEKLRHDAGYQSVQQQNRVKDRAADANRIQDLERQVKEMEAIIKRRHPNSIPALMFAAAAVSETDEPSKSSTVAYLERRIQKLERDIEGKDEDAKKTLRSMEQNFQKVKEFYLIAVQFVHTGFHFSSYENIFMKPPGVYEVSLERSASNLVLSSPPHDQLPI</sequence>
<dbReference type="InterPro" id="IPR038774">
    <property type="entry name" value="CEP162-like"/>
</dbReference>
<evidence type="ECO:0000256" key="2">
    <source>
        <dbReference type="ARBA" id="ARBA00009485"/>
    </source>
</evidence>
<proteinExistence type="inferred from homology"/>
<dbReference type="InterPro" id="IPR043502">
    <property type="entry name" value="DNA/RNA_pol_sf"/>
</dbReference>
<reference evidence="14" key="1">
    <citation type="submission" date="2023-07" db="EMBL/GenBank/DDBJ databases">
        <authorList>
            <person name="Stuckert A."/>
        </authorList>
    </citation>
    <scope>NUCLEOTIDE SEQUENCE</scope>
</reference>
<evidence type="ECO:0000256" key="9">
    <source>
        <dbReference type="ARBA" id="ARBA00023054"/>
    </source>
</evidence>
<keyword evidence="6" id="KW-0963">Cytoplasm</keyword>
<gene>
    <name evidence="14" type="ORF">RIMI_LOCUS13235613</name>
</gene>
<comment type="subcellular location">
    <subcellularLocation>
        <location evidence="1">Cytoplasm</location>
        <location evidence="1">Cytoskeleton</location>
        <location evidence="1">Microtubule organizing center</location>
        <location evidence="1">Centrosome</location>
        <location evidence="1">Centriole</location>
    </subcellularLocation>
</comment>
<keyword evidence="9 11" id="KW-0175">Coiled coil</keyword>